<feature type="compositionally biased region" description="Basic and acidic residues" evidence="1">
    <location>
        <begin position="1"/>
        <end position="12"/>
    </location>
</feature>
<keyword evidence="3" id="KW-1185">Reference proteome</keyword>
<geneLocation type="plasmid" evidence="2 3">
    <name>C</name>
</geneLocation>
<evidence type="ECO:0000256" key="1">
    <source>
        <dbReference type="SAM" id="MobiDB-lite"/>
    </source>
</evidence>
<dbReference type="Proteomes" id="UP000182306">
    <property type="component" value="Plasmid C"/>
</dbReference>
<keyword evidence="2" id="KW-0614">Plasmid</keyword>
<proteinExistence type="predicted"/>
<protein>
    <submittedName>
        <fullName evidence="2">Uncharacterized protein</fullName>
    </submittedName>
</protein>
<gene>
    <name evidence="2" type="ORF">SAMCFNEI73_pC1152</name>
</gene>
<dbReference type="EMBL" id="CP013110">
    <property type="protein sequence ID" value="APG94863.1"/>
    <property type="molecule type" value="Genomic_DNA"/>
</dbReference>
<feature type="compositionally biased region" description="Basic and acidic residues" evidence="1">
    <location>
        <begin position="23"/>
        <end position="43"/>
    </location>
</feature>
<accession>A0A1L3LXW6</accession>
<dbReference type="KEGG" id="same:SAMCFNEI73_pC1152"/>
<feature type="compositionally biased region" description="Basic and acidic residues" evidence="1">
    <location>
        <begin position="55"/>
        <end position="72"/>
    </location>
</feature>
<dbReference type="AlphaFoldDB" id="A0A1L3LXW6"/>
<evidence type="ECO:0000313" key="3">
    <source>
        <dbReference type="Proteomes" id="UP000182306"/>
    </source>
</evidence>
<evidence type="ECO:0000313" key="2">
    <source>
        <dbReference type="EMBL" id="APG94863.1"/>
    </source>
</evidence>
<sequence>MTMSNPKDEAFKDQPMPSPTWKPDPKEMHMDPKPLRDQVRPAGEEADEPPARSGTSERREKPTEAAGKDNPVHHTGRVPPKVTDDEL</sequence>
<name>A0A1L3LXW6_9HYPH</name>
<feature type="region of interest" description="Disordered" evidence="1">
    <location>
        <begin position="1"/>
        <end position="87"/>
    </location>
</feature>
<reference evidence="2 3" key="1">
    <citation type="submission" date="2015-10" db="EMBL/GenBank/DDBJ databases">
        <title>Genomic differences between typical nodule nitrogen-fixing rhizobial strains and those coming from bean seeds.</title>
        <authorList>
            <person name="Peralta H."/>
            <person name="Aguilar-Vera A."/>
            <person name="Diaz R."/>
            <person name="Mora Y."/>
            <person name="Martinez-Batallar G."/>
            <person name="Salazar E."/>
            <person name="Vargas-Lagunas C."/>
            <person name="Encarnacion S."/>
            <person name="Girard L."/>
            <person name="Mora J."/>
        </authorList>
    </citation>
    <scope>NUCLEOTIDE SEQUENCE [LARGE SCALE GENOMIC DNA]</scope>
    <source>
        <strain evidence="2 3">CFNEI 73</strain>
        <plasmid evidence="2 3">C</plasmid>
    </source>
</reference>
<organism evidence="2 3">
    <name type="scientific">Sinorhizobium americanum</name>
    <dbReference type="NCBI Taxonomy" id="194963"/>
    <lineage>
        <taxon>Bacteria</taxon>
        <taxon>Pseudomonadati</taxon>
        <taxon>Pseudomonadota</taxon>
        <taxon>Alphaproteobacteria</taxon>
        <taxon>Hyphomicrobiales</taxon>
        <taxon>Rhizobiaceae</taxon>
        <taxon>Sinorhizobium/Ensifer group</taxon>
        <taxon>Sinorhizobium</taxon>
    </lineage>
</organism>